<dbReference type="Gene3D" id="3.30.60.30">
    <property type="match status" value="1"/>
</dbReference>
<dbReference type="PANTHER" id="PTHR21312">
    <property type="entry name" value="SERINE PROTEASE INHIBITOR"/>
    <property type="match status" value="1"/>
</dbReference>
<dbReference type="SUPFAM" id="SSF100895">
    <property type="entry name" value="Kazal-type serine protease inhibitors"/>
    <property type="match status" value="1"/>
</dbReference>
<name>L5LGJ5_MYODS</name>
<evidence type="ECO:0000313" key="3">
    <source>
        <dbReference type="Proteomes" id="UP000010556"/>
    </source>
</evidence>
<dbReference type="InterPro" id="IPR002350">
    <property type="entry name" value="Kazal_dom"/>
</dbReference>
<reference evidence="3" key="1">
    <citation type="journal article" date="2013" name="Science">
        <title>Comparative analysis of bat genomes provides insight into the evolution of flight and immunity.</title>
        <authorList>
            <person name="Zhang G."/>
            <person name="Cowled C."/>
            <person name="Shi Z."/>
            <person name="Huang Z."/>
            <person name="Bishop-Lilly K.A."/>
            <person name="Fang X."/>
            <person name="Wynne J.W."/>
            <person name="Xiong Z."/>
            <person name="Baker M.L."/>
            <person name="Zhao W."/>
            <person name="Tachedjian M."/>
            <person name="Zhu Y."/>
            <person name="Zhou P."/>
            <person name="Jiang X."/>
            <person name="Ng J."/>
            <person name="Yang L."/>
            <person name="Wu L."/>
            <person name="Xiao J."/>
            <person name="Feng Y."/>
            <person name="Chen Y."/>
            <person name="Sun X."/>
            <person name="Zhang Y."/>
            <person name="Marsh G.A."/>
            <person name="Crameri G."/>
            <person name="Broder C.C."/>
            <person name="Frey K.G."/>
            <person name="Wang L.F."/>
            <person name="Wang J."/>
        </authorList>
    </citation>
    <scope>NUCLEOTIDE SEQUENCE [LARGE SCALE GENOMIC DNA]</scope>
</reference>
<protein>
    <submittedName>
        <fullName evidence="2">Serine protease inhibitor Kazal-type 8</fullName>
    </submittedName>
</protein>
<keyword evidence="3" id="KW-1185">Reference proteome</keyword>
<dbReference type="InterPro" id="IPR036058">
    <property type="entry name" value="Kazal_dom_sf"/>
</dbReference>
<dbReference type="Pfam" id="PF00050">
    <property type="entry name" value="Kazal_1"/>
    <property type="match status" value="1"/>
</dbReference>
<evidence type="ECO:0000259" key="1">
    <source>
        <dbReference type="PROSITE" id="PS51465"/>
    </source>
</evidence>
<proteinExistence type="predicted"/>
<dbReference type="PROSITE" id="PS51465">
    <property type="entry name" value="KAZAL_2"/>
    <property type="match status" value="1"/>
</dbReference>
<dbReference type="SMART" id="SM00280">
    <property type="entry name" value="KAZAL"/>
    <property type="match status" value="1"/>
</dbReference>
<sequence>MPTGLSYDVSSDTVAVGTEATVHRNEVVCINNINRCWFVSYIKPSEPVCGSDRITYNGECHLCFAILYKKVNVTKLHDGPCVSKVAFIFNF</sequence>
<dbReference type="PANTHER" id="PTHR21312:SF37">
    <property type="entry name" value="SERINE PROTEASE INHIBITOR KAZAL-TYPE 8"/>
    <property type="match status" value="1"/>
</dbReference>
<accession>L5LGJ5</accession>
<evidence type="ECO:0000313" key="2">
    <source>
        <dbReference type="EMBL" id="ELK24991.1"/>
    </source>
</evidence>
<feature type="domain" description="Kazal-like" evidence="1">
    <location>
        <begin position="23"/>
        <end position="83"/>
    </location>
</feature>
<gene>
    <name evidence="2" type="ORF">MDA_GLEAN10023131</name>
</gene>
<dbReference type="Proteomes" id="UP000010556">
    <property type="component" value="Unassembled WGS sequence"/>
</dbReference>
<dbReference type="AlphaFoldDB" id="L5LGJ5"/>
<dbReference type="EMBL" id="KB112367">
    <property type="protein sequence ID" value="ELK24991.1"/>
    <property type="molecule type" value="Genomic_DNA"/>
</dbReference>
<organism evidence="2 3">
    <name type="scientific">Myotis davidii</name>
    <name type="common">David's myotis</name>
    <dbReference type="NCBI Taxonomy" id="225400"/>
    <lineage>
        <taxon>Eukaryota</taxon>
        <taxon>Metazoa</taxon>
        <taxon>Chordata</taxon>
        <taxon>Craniata</taxon>
        <taxon>Vertebrata</taxon>
        <taxon>Euteleostomi</taxon>
        <taxon>Mammalia</taxon>
        <taxon>Eutheria</taxon>
        <taxon>Laurasiatheria</taxon>
        <taxon>Chiroptera</taxon>
        <taxon>Yangochiroptera</taxon>
        <taxon>Vespertilionidae</taxon>
        <taxon>Myotis</taxon>
    </lineage>
</organism>